<evidence type="ECO:0000313" key="4">
    <source>
        <dbReference type="Proteomes" id="UP001599756"/>
    </source>
</evidence>
<feature type="region of interest" description="Disordered" evidence="1">
    <location>
        <begin position="57"/>
        <end position="77"/>
    </location>
</feature>
<feature type="compositionally biased region" description="Low complexity" evidence="1">
    <location>
        <begin position="57"/>
        <end position="67"/>
    </location>
</feature>
<keyword evidence="2" id="KW-0812">Transmembrane</keyword>
<gene>
    <name evidence="3" type="ORF">ACFW88_30160</name>
</gene>
<evidence type="ECO:0000256" key="2">
    <source>
        <dbReference type="SAM" id="Phobius"/>
    </source>
</evidence>
<keyword evidence="4" id="KW-1185">Reference proteome</keyword>
<feature type="transmembrane region" description="Helical" evidence="2">
    <location>
        <begin position="38"/>
        <end position="57"/>
    </location>
</feature>
<comment type="caution">
    <text evidence="3">The sequence shown here is derived from an EMBL/GenBank/DDBJ whole genome shotgun (WGS) entry which is preliminary data.</text>
</comment>
<evidence type="ECO:0000256" key="1">
    <source>
        <dbReference type="SAM" id="MobiDB-lite"/>
    </source>
</evidence>
<proteinExistence type="predicted"/>
<organism evidence="3 4">
    <name type="scientific">Streptomyces anandii</name>
    <dbReference type="NCBI Taxonomy" id="285454"/>
    <lineage>
        <taxon>Bacteria</taxon>
        <taxon>Bacillati</taxon>
        <taxon>Actinomycetota</taxon>
        <taxon>Actinomycetes</taxon>
        <taxon>Kitasatosporales</taxon>
        <taxon>Streptomycetaceae</taxon>
        <taxon>Streptomyces</taxon>
    </lineage>
</organism>
<dbReference type="EMBL" id="JBHYTS010000066">
    <property type="protein sequence ID" value="MFE1754756.1"/>
    <property type="molecule type" value="Genomic_DNA"/>
</dbReference>
<keyword evidence="2" id="KW-0472">Membrane</keyword>
<name>A0ABW6HDN0_9ACTN</name>
<keyword evidence="2" id="KW-1133">Transmembrane helix</keyword>
<evidence type="ECO:0000313" key="3">
    <source>
        <dbReference type="EMBL" id="MFE1754756.1"/>
    </source>
</evidence>
<feature type="compositionally biased region" description="Pro residues" evidence="1">
    <location>
        <begin position="14"/>
        <end position="31"/>
    </location>
</feature>
<protein>
    <submittedName>
        <fullName evidence="3">Uncharacterized protein</fullName>
    </submittedName>
</protein>
<accession>A0ABW6HDN0</accession>
<sequence length="77" mass="7232">GGPGRLAVFGPRGLSPPPPGRGAPRAGPPGAPVGGRTLLAAGLGGGIAAIGAASYTAGRRAGRSARGPLTRLTGGRI</sequence>
<feature type="non-terminal residue" evidence="3">
    <location>
        <position position="1"/>
    </location>
</feature>
<dbReference type="Proteomes" id="UP001599756">
    <property type="component" value="Unassembled WGS sequence"/>
</dbReference>
<feature type="region of interest" description="Disordered" evidence="1">
    <location>
        <begin position="1"/>
        <end position="34"/>
    </location>
</feature>
<reference evidence="3 4" key="1">
    <citation type="submission" date="2024-09" db="EMBL/GenBank/DDBJ databases">
        <title>The Natural Products Discovery Center: Release of the First 8490 Sequenced Strains for Exploring Actinobacteria Biosynthetic Diversity.</title>
        <authorList>
            <person name="Kalkreuter E."/>
            <person name="Kautsar S.A."/>
            <person name="Yang D."/>
            <person name="Bader C.D."/>
            <person name="Teijaro C.N."/>
            <person name="Fluegel L."/>
            <person name="Davis C.M."/>
            <person name="Simpson J.R."/>
            <person name="Lauterbach L."/>
            <person name="Steele A.D."/>
            <person name="Gui C."/>
            <person name="Meng S."/>
            <person name="Li G."/>
            <person name="Viehrig K."/>
            <person name="Ye F."/>
            <person name="Su P."/>
            <person name="Kiefer A.F."/>
            <person name="Nichols A."/>
            <person name="Cepeda A.J."/>
            <person name="Yan W."/>
            <person name="Fan B."/>
            <person name="Jiang Y."/>
            <person name="Adhikari A."/>
            <person name="Zheng C.-J."/>
            <person name="Schuster L."/>
            <person name="Cowan T.M."/>
            <person name="Smanski M.J."/>
            <person name="Chevrette M.G."/>
            <person name="De Carvalho L.P.S."/>
            <person name="Shen B."/>
        </authorList>
    </citation>
    <scope>NUCLEOTIDE SEQUENCE [LARGE SCALE GENOMIC DNA]</scope>
    <source>
        <strain evidence="3 4">NPDC059500</strain>
    </source>
</reference>